<gene>
    <name evidence="1" type="ORF">C7K08_02335</name>
</gene>
<protein>
    <submittedName>
        <fullName evidence="1">Uncharacterized protein</fullName>
    </submittedName>
</protein>
<proteinExistence type="predicted"/>
<organism evidence="1 2">
    <name type="scientific">Synechococcus lacustris str. Tous</name>
    <dbReference type="NCBI Taxonomy" id="1910958"/>
    <lineage>
        <taxon>Bacteria</taxon>
        <taxon>Bacillati</taxon>
        <taxon>Cyanobacteriota</taxon>
        <taxon>Cyanophyceae</taxon>
        <taxon>Synechococcales</taxon>
        <taxon>Synechococcaceae</taxon>
        <taxon>Synechococcus</taxon>
    </lineage>
</organism>
<name>A0A2P7EGZ3_9SYNE</name>
<evidence type="ECO:0000313" key="1">
    <source>
        <dbReference type="EMBL" id="PSI02496.1"/>
    </source>
</evidence>
<reference evidence="2" key="1">
    <citation type="submission" date="2018-03" db="EMBL/GenBank/DDBJ databases">
        <title>Ecological and genomic features of two cosmopolitan and abundant freshwater picocyanobacteria.</title>
        <authorList>
            <person name="Cabello-Yeves P.J."/>
            <person name="Picazo A."/>
            <person name="Camacho A."/>
            <person name="Callieri C."/>
            <person name="Rosselli R."/>
            <person name="Roda-Garcia J."/>
            <person name="Coutinho F.H."/>
            <person name="Rodriguez-Valera F."/>
        </authorList>
    </citation>
    <scope>NUCLEOTIDE SEQUENCE [LARGE SCALE GENOMIC DNA]</scope>
    <source>
        <strain evidence="2">Tous</strain>
    </source>
</reference>
<accession>A0A2P7EGZ3</accession>
<dbReference type="EMBL" id="PXVC01000005">
    <property type="protein sequence ID" value="PSI02496.1"/>
    <property type="molecule type" value="Genomic_DNA"/>
</dbReference>
<evidence type="ECO:0000313" key="2">
    <source>
        <dbReference type="Proteomes" id="UP000240206"/>
    </source>
</evidence>
<dbReference type="AlphaFoldDB" id="A0A2P7EGZ3"/>
<sequence length="82" mass="8879">MVTATKLKLPLKPSLVATPATDGGLERQKLLQQAETLHQQAQVLAAKGELQEAGLLILKGLDCERRAKARGPQVLGLIKKRE</sequence>
<keyword evidence="2" id="KW-1185">Reference proteome</keyword>
<comment type="caution">
    <text evidence="1">The sequence shown here is derived from an EMBL/GenBank/DDBJ whole genome shotgun (WGS) entry which is preliminary data.</text>
</comment>
<dbReference type="RefSeq" id="WP_106499042.1">
    <property type="nucleotide sequence ID" value="NZ_PXVC01000005.1"/>
</dbReference>
<dbReference type="Proteomes" id="UP000240206">
    <property type="component" value="Unassembled WGS sequence"/>
</dbReference>
<dbReference type="STRING" id="1910958.BTM30_04425"/>